<proteinExistence type="predicted"/>
<dbReference type="RefSeq" id="WP_007174028.1">
    <property type="nucleotide sequence ID" value="NZ_GG704781.1"/>
</dbReference>
<dbReference type="OrthoDB" id="1450545at2"/>
<dbReference type="Proteomes" id="UP000003160">
    <property type="component" value="Unassembled WGS sequence"/>
</dbReference>
<feature type="transmembrane region" description="Helical" evidence="1">
    <location>
        <begin position="45"/>
        <end position="65"/>
    </location>
</feature>
<organism evidence="2 3">
    <name type="scientific">Hallella bergensis DSM 17361</name>
    <dbReference type="NCBI Taxonomy" id="585502"/>
    <lineage>
        <taxon>Bacteria</taxon>
        <taxon>Pseudomonadati</taxon>
        <taxon>Bacteroidota</taxon>
        <taxon>Bacteroidia</taxon>
        <taxon>Bacteroidales</taxon>
        <taxon>Prevotellaceae</taxon>
        <taxon>Hallella</taxon>
    </lineage>
</organism>
<gene>
    <name evidence="2" type="ORF">HMPREF0645_1925</name>
</gene>
<dbReference type="HOGENOM" id="CLU_1794711_0_0_10"/>
<dbReference type="AlphaFoldDB" id="D1PY90"/>
<keyword evidence="1" id="KW-1133">Transmembrane helix</keyword>
<keyword evidence="1" id="KW-0472">Membrane</keyword>
<evidence type="ECO:0000313" key="3">
    <source>
        <dbReference type="Proteomes" id="UP000003160"/>
    </source>
</evidence>
<feature type="transmembrane region" description="Helical" evidence="1">
    <location>
        <begin position="77"/>
        <end position="96"/>
    </location>
</feature>
<sequence length="144" mass="16110">MKNSILLIGGVVLTLLFVVFASSIYECFGLPVDFSYEMYNDGHYFVTSVISSVVAWGVAGLFYYVINSVSFSRWYHWLISLLAASALSSVIIFAYLDNTLTEGFSSSLFSFCVINFAATALLYLVASFAMRWWSSNCRHTPIPE</sequence>
<comment type="caution">
    <text evidence="2">The sequence shown here is derived from an EMBL/GenBank/DDBJ whole genome shotgun (WGS) entry which is preliminary data.</text>
</comment>
<name>D1PY90_9BACT</name>
<keyword evidence="1" id="KW-0812">Transmembrane</keyword>
<evidence type="ECO:0000313" key="2">
    <source>
        <dbReference type="EMBL" id="EFA43641.1"/>
    </source>
</evidence>
<accession>D1PY90</accession>
<protein>
    <submittedName>
        <fullName evidence="2">Uncharacterized protein</fullName>
    </submittedName>
</protein>
<dbReference type="EMBL" id="ACKS01000076">
    <property type="protein sequence ID" value="EFA43641.1"/>
    <property type="molecule type" value="Genomic_DNA"/>
</dbReference>
<evidence type="ECO:0000256" key="1">
    <source>
        <dbReference type="SAM" id="Phobius"/>
    </source>
</evidence>
<reference evidence="2 3" key="1">
    <citation type="submission" date="2009-10" db="EMBL/GenBank/DDBJ databases">
        <authorList>
            <person name="Qin X."/>
            <person name="Bachman B."/>
            <person name="Battles P."/>
            <person name="Bell A."/>
            <person name="Bess C."/>
            <person name="Bickham C."/>
            <person name="Chaboub L."/>
            <person name="Chen D."/>
            <person name="Coyle M."/>
            <person name="Deiros D.R."/>
            <person name="Dinh H."/>
            <person name="Forbes L."/>
            <person name="Fowler G."/>
            <person name="Francisco L."/>
            <person name="Fu Q."/>
            <person name="Gubbala S."/>
            <person name="Hale W."/>
            <person name="Han Y."/>
            <person name="Hemphill L."/>
            <person name="Highlander S.K."/>
            <person name="Hirani K."/>
            <person name="Hogues M."/>
            <person name="Jackson L."/>
            <person name="Jakkamsetti A."/>
            <person name="Javaid M."/>
            <person name="Jiang H."/>
            <person name="Korchina V."/>
            <person name="Kovar C."/>
            <person name="Lara F."/>
            <person name="Lee S."/>
            <person name="Mata R."/>
            <person name="Mathew T."/>
            <person name="Moen C."/>
            <person name="Morales K."/>
            <person name="Munidasa M."/>
            <person name="Nazareth L."/>
            <person name="Ngo R."/>
            <person name="Nguyen L."/>
            <person name="Okwuonu G."/>
            <person name="Ongeri F."/>
            <person name="Patil S."/>
            <person name="Petrosino J."/>
            <person name="Pham C."/>
            <person name="Pham P."/>
            <person name="Pu L.-L."/>
            <person name="Puazo M."/>
            <person name="Raj R."/>
            <person name="Reid J."/>
            <person name="Rouhana J."/>
            <person name="Saada N."/>
            <person name="Shang Y."/>
            <person name="Simmons D."/>
            <person name="Thornton R."/>
            <person name="Warren J."/>
            <person name="Weissenberger G."/>
            <person name="Zhang J."/>
            <person name="Zhang L."/>
            <person name="Zhou C."/>
            <person name="Zhu D."/>
            <person name="Muzny D."/>
            <person name="Worley K."/>
            <person name="Gibbs R."/>
        </authorList>
    </citation>
    <scope>NUCLEOTIDE SEQUENCE [LARGE SCALE GENOMIC DNA]</scope>
    <source>
        <strain evidence="2 3">DSM 17361</strain>
    </source>
</reference>
<keyword evidence="3" id="KW-1185">Reference proteome</keyword>
<feature type="transmembrane region" description="Helical" evidence="1">
    <location>
        <begin position="108"/>
        <end position="129"/>
    </location>
</feature>